<dbReference type="SUPFAM" id="SSF46626">
    <property type="entry name" value="Cytochrome c"/>
    <property type="match status" value="1"/>
</dbReference>
<name>E6PQL8_9ZZZZ</name>
<dbReference type="GO" id="GO:0020037">
    <property type="term" value="F:heme binding"/>
    <property type="evidence" value="ECO:0007669"/>
    <property type="project" value="InterPro"/>
</dbReference>
<dbReference type="InterPro" id="IPR009056">
    <property type="entry name" value="Cyt_c-like_dom"/>
</dbReference>
<gene>
    <name evidence="7" type="ORF">CARN2_2694</name>
</gene>
<dbReference type="Pfam" id="PF00034">
    <property type="entry name" value="Cytochrom_C"/>
    <property type="match status" value="1"/>
</dbReference>
<keyword evidence="3" id="KW-0479">Metal-binding</keyword>
<keyword evidence="2" id="KW-0349">Heme</keyword>
<dbReference type="PROSITE" id="PS51007">
    <property type="entry name" value="CYTC"/>
    <property type="match status" value="1"/>
</dbReference>
<dbReference type="Gene3D" id="1.10.760.10">
    <property type="entry name" value="Cytochrome c-like domain"/>
    <property type="match status" value="1"/>
</dbReference>
<dbReference type="GO" id="GO:0046872">
    <property type="term" value="F:metal ion binding"/>
    <property type="evidence" value="ECO:0007669"/>
    <property type="project" value="UniProtKB-KW"/>
</dbReference>
<dbReference type="InterPro" id="IPR050597">
    <property type="entry name" value="Cytochrome_c_Oxidase_Subunit"/>
</dbReference>
<dbReference type="InterPro" id="IPR036909">
    <property type="entry name" value="Cyt_c-like_dom_sf"/>
</dbReference>
<feature type="domain" description="Cytochrome c" evidence="6">
    <location>
        <begin position="29"/>
        <end position="112"/>
    </location>
</feature>
<keyword evidence="1" id="KW-0813">Transport</keyword>
<evidence type="ECO:0000256" key="5">
    <source>
        <dbReference type="ARBA" id="ARBA00023004"/>
    </source>
</evidence>
<dbReference type="EMBL" id="CABM01000042">
    <property type="protein sequence ID" value="CBH97223.1"/>
    <property type="molecule type" value="Genomic_DNA"/>
</dbReference>
<dbReference type="AlphaFoldDB" id="E6PQL8"/>
<evidence type="ECO:0000256" key="3">
    <source>
        <dbReference type="ARBA" id="ARBA00022723"/>
    </source>
</evidence>
<sequence>MGFPPSAGQSASAHPGGWCLALAPARHPHAAAAGKSKIFMCEGCHNVGGGYKANFPEVYDVPMLNGQSAGYIVQALQDYRSGARRNPTMKAIASSLTDKEMADIAAYYALPQGVSVK</sequence>
<proteinExistence type="predicted"/>
<protein>
    <submittedName>
        <fullName evidence="7">Putative cytochrome c</fullName>
    </submittedName>
</protein>
<keyword evidence="5" id="KW-0408">Iron</keyword>
<accession>E6PQL8</accession>
<reference evidence="7" key="1">
    <citation type="submission" date="2009-10" db="EMBL/GenBank/DDBJ databases">
        <title>Diversity of trophic interactions inside an arsenic-rich microbial ecosystem.</title>
        <authorList>
            <person name="Bertin P.N."/>
            <person name="Heinrich-Salmeron A."/>
            <person name="Pelletier E."/>
            <person name="Goulhen-Chollet F."/>
            <person name="Arsene-Ploetze F."/>
            <person name="Gallien S."/>
            <person name="Calteau A."/>
            <person name="Vallenet D."/>
            <person name="Casiot C."/>
            <person name="Chane-Woon-Ming B."/>
            <person name="Giloteaux L."/>
            <person name="Barakat M."/>
            <person name="Bonnefoy V."/>
            <person name="Bruneel O."/>
            <person name="Chandler M."/>
            <person name="Cleiss J."/>
            <person name="Duran R."/>
            <person name="Elbaz-Poulichet F."/>
            <person name="Fonknechten N."/>
            <person name="Lauga B."/>
            <person name="Mornico D."/>
            <person name="Ortet P."/>
            <person name="Schaeffer C."/>
            <person name="Siguier P."/>
            <person name="Alexander Thil Smith A."/>
            <person name="Van Dorsselaer A."/>
            <person name="Weissenbach J."/>
            <person name="Medigue C."/>
            <person name="Le Paslier D."/>
        </authorList>
    </citation>
    <scope>NUCLEOTIDE SEQUENCE</scope>
</reference>
<keyword evidence="4" id="KW-0249">Electron transport</keyword>
<evidence type="ECO:0000259" key="6">
    <source>
        <dbReference type="PROSITE" id="PS51007"/>
    </source>
</evidence>
<dbReference type="PANTHER" id="PTHR33751">
    <property type="entry name" value="CBB3-TYPE CYTOCHROME C OXIDASE SUBUNIT FIXP"/>
    <property type="match status" value="1"/>
</dbReference>
<evidence type="ECO:0000313" key="7">
    <source>
        <dbReference type="EMBL" id="CBH97223.1"/>
    </source>
</evidence>
<evidence type="ECO:0000256" key="1">
    <source>
        <dbReference type="ARBA" id="ARBA00022448"/>
    </source>
</evidence>
<comment type="caution">
    <text evidence="7">The sequence shown here is derived from an EMBL/GenBank/DDBJ whole genome shotgun (WGS) entry which is preliminary data.</text>
</comment>
<dbReference type="GO" id="GO:0009055">
    <property type="term" value="F:electron transfer activity"/>
    <property type="evidence" value="ECO:0007669"/>
    <property type="project" value="InterPro"/>
</dbReference>
<organism evidence="7">
    <name type="scientific">mine drainage metagenome</name>
    <dbReference type="NCBI Taxonomy" id="410659"/>
    <lineage>
        <taxon>unclassified sequences</taxon>
        <taxon>metagenomes</taxon>
        <taxon>ecological metagenomes</taxon>
    </lineage>
</organism>
<evidence type="ECO:0000256" key="4">
    <source>
        <dbReference type="ARBA" id="ARBA00022982"/>
    </source>
</evidence>
<dbReference type="PANTHER" id="PTHR33751:SF9">
    <property type="entry name" value="CYTOCHROME C4"/>
    <property type="match status" value="1"/>
</dbReference>
<evidence type="ECO:0000256" key="2">
    <source>
        <dbReference type="ARBA" id="ARBA00022617"/>
    </source>
</evidence>